<gene>
    <name evidence="3" type="ORF">DT23_13040</name>
</gene>
<feature type="domain" description="DSP-PTPase phosphatase fused to NAD+ Kinase" evidence="2">
    <location>
        <begin position="139"/>
        <end position="239"/>
    </location>
</feature>
<evidence type="ECO:0000313" key="4">
    <source>
        <dbReference type="Proteomes" id="UP000027471"/>
    </source>
</evidence>
<accession>A0A074JXQ4</accession>
<keyword evidence="1" id="KW-0732">Signal</keyword>
<organism evidence="3 4">
    <name type="scientific">Thioclava indica</name>
    <dbReference type="NCBI Taxonomy" id="1353528"/>
    <lineage>
        <taxon>Bacteria</taxon>
        <taxon>Pseudomonadati</taxon>
        <taxon>Pseudomonadota</taxon>
        <taxon>Alphaproteobacteria</taxon>
        <taxon>Rhodobacterales</taxon>
        <taxon>Paracoccaceae</taxon>
        <taxon>Thioclava</taxon>
    </lineage>
</organism>
<dbReference type="eggNOG" id="COG3453">
    <property type="taxonomic scope" value="Bacteria"/>
</dbReference>
<dbReference type="Pfam" id="PF22741">
    <property type="entry name" value="PTP-NADK"/>
    <property type="match status" value="1"/>
</dbReference>
<sequence length="266" mass="27151">MRTHKTKTRKSLLRAAMVPVTALAMGAAVPTSASAQATNPCAPAAAVNPCAPAAMPSNPCAPAAANPCAPGAAAANPCAPGAANPCAPGAAPAAKAADASALPKGPYDTTVKATQAPYGNEMPNIVDNYLRASPYIGTGGFIDPTGIPMLKMLGFKTVVSLLKPDEGAPNEGDLVKKSGMNYIQISVPTMAPTADQVAEFAKIADDPANYPILLHCESSNRVGAMWALYRASKGVPAEIAVEEGRQVGLKTSREPQVRQDLGLPPL</sequence>
<evidence type="ECO:0000313" key="3">
    <source>
        <dbReference type="EMBL" id="KEO60640.1"/>
    </source>
</evidence>
<dbReference type="Gene3D" id="3.90.190.10">
    <property type="entry name" value="Protein tyrosine phosphatase superfamily"/>
    <property type="match status" value="1"/>
</dbReference>
<dbReference type="InterPro" id="IPR006311">
    <property type="entry name" value="TAT_signal"/>
</dbReference>
<proteinExistence type="predicted"/>
<reference evidence="3 4" key="1">
    <citation type="journal article" date="2015" name="Antonie Van Leeuwenhoek">
        <title>Thioclava indica sp. nov., isolated from surface seawater of the Indian Ocean.</title>
        <authorList>
            <person name="Liu Y."/>
            <person name="Lai Q."/>
            <person name="Du J."/>
            <person name="Xu H."/>
            <person name="Jiang L."/>
            <person name="Shao Z."/>
        </authorList>
    </citation>
    <scope>NUCLEOTIDE SEQUENCE [LARGE SCALE GENOMIC DNA]</scope>
    <source>
        <strain evidence="3 4">DT23-4</strain>
    </source>
</reference>
<dbReference type="STRING" id="1353528.DT23_13040"/>
<protein>
    <recommendedName>
        <fullName evidence="2">DSP-PTPase phosphatase fused to NAD+ Kinase domain-containing protein</fullName>
    </recommendedName>
</protein>
<name>A0A074JXQ4_9RHOB</name>
<dbReference type="SUPFAM" id="SSF52799">
    <property type="entry name" value="(Phosphotyrosine protein) phosphatases II"/>
    <property type="match status" value="1"/>
</dbReference>
<dbReference type="RefSeq" id="WP_051697078.1">
    <property type="nucleotide sequence ID" value="NZ_AUNB01000017.1"/>
</dbReference>
<comment type="caution">
    <text evidence="3">The sequence shown here is derived from an EMBL/GenBank/DDBJ whole genome shotgun (WGS) entry which is preliminary data.</text>
</comment>
<evidence type="ECO:0000259" key="2">
    <source>
        <dbReference type="Pfam" id="PF22741"/>
    </source>
</evidence>
<dbReference type="InterPro" id="IPR055214">
    <property type="entry name" value="PTP-NADK"/>
</dbReference>
<dbReference type="EMBL" id="AUNB01000017">
    <property type="protein sequence ID" value="KEO60640.1"/>
    <property type="molecule type" value="Genomic_DNA"/>
</dbReference>
<dbReference type="Proteomes" id="UP000027471">
    <property type="component" value="Unassembled WGS sequence"/>
</dbReference>
<dbReference type="AlphaFoldDB" id="A0A074JXQ4"/>
<feature type="chain" id="PRO_5001695176" description="DSP-PTPase phosphatase fused to NAD+ Kinase domain-containing protein" evidence="1">
    <location>
        <begin position="36"/>
        <end position="266"/>
    </location>
</feature>
<feature type="signal peptide" evidence="1">
    <location>
        <begin position="1"/>
        <end position="35"/>
    </location>
</feature>
<dbReference type="PROSITE" id="PS51318">
    <property type="entry name" value="TAT"/>
    <property type="match status" value="1"/>
</dbReference>
<dbReference type="CDD" id="cd14503">
    <property type="entry name" value="PTP-bact"/>
    <property type="match status" value="1"/>
</dbReference>
<evidence type="ECO:0000256" key="1">
    <source>
        <dbReference type="SAM" id="SignalP"/>
    </source>
</evidence>
<dbReference type="OrthoDB" id="270335at2"/>
<dbReference type="InterPro" id="IPR029021">
    <property type="entry name" value="Prot-tyrosine_phosphatase-like"/>
</dbReference>
<keyword evidence="4" id="KW-1185">Reference proteome</keyword>